<accession>A0ABZ0IVL0</accession>
<proteinExistence type="predicted"/>
<dbReference type="EMBL" id="CP136051">
    <property type="protein sequence ID" value="WOK08651.1"/>
    <property type="molecule type" value="Genomic_DNA"/>
</dbReference>
<dbReference type="Proteomes" id="UP001302349">
    <property type="component" value="Chromosome"/>
</dbReference>
<organism evidence="2 3">
    <name type="scientific">Imperialibacter roseus</name>
    <dbReference type="NCBI Taxonomy" id="1324217"/>
    <lineage>
        <taxon>Bacteria</taxon>
        <taxon>Pseudomonadati</taxon>
        <taxon>Bacteroidota</taxon>
        <taxon>Cytophagia</taxon>
        <taxon>Cytophagales</taxon>
        <taxon>Flammeovirgaceae</taxon>
        <taxon>Imperialibacter</taxon>
    </lineage>
</organism>
<protein>
    <recommendedName>
        <fullName evidence="4">Por secretion system C-terminal sorting domain-containing protein</fullName>
    </recommendedName>
</protein>
<keyword evidence="3" id="KW-1185">Reference proteome</keyword>
<name>A0ABZ0IVL0_9BACT</name>
<gene>
    <name evidence="2" type="ORF">RT717_08380</name>
</gene>
<reference evidence="2 3" key="1">
    <citation type="journal article" date="2023" name="Microbiol. Resour. Announc.">
        <title>Complete Genome Sequence of Imperialibacter roseus strain P4T.</title>
        <authorList>
            <person name="Tizabi D.R."/>
            <person name="Bachvaroff T."/>
            <person name="Hill R.T."/>
        </authorList>
    </citation>
    <scope>NUCLEOTIDE SEQUENCE [LARGE SCALE GENOMIC DNA]</scope>
    <source>
        <strain evidence="2 3">P4T</strain>
    </source>
</reference>
<sequence length="188" mass="20476">MKRTIILSAMLVAAMSTATLAEGNGDKSSKAALIPSQVEGRYNLIYADATPGIVKVKILDEAGHVLRVDRIDNKRGFKRPYNMKDLGPGTYQIVVSDKDGEFTLMARVQELEEMGVNQLGGSKYQLVYKDPKSHGATIGIFDQTGELVHSESITFNKGFSKVFDLSGISSKGFTFEVSSSNSSKRVSM</sequence>
<feature type="signal peptide" evidence="1">
    <location>
        <begin position="1"/>
        <end position="21"/>
    </location>
</feature>
<evidence type="ECO:0000313" key="3">
    <source>
        <dbReference type="Proteomes" id="UP001302349"/>
    </source>
</evidence>
<feature type="chain" id="PRO_5046330995" description="Por secretion system C-terminal sorting domain-containing protein" evidence="1">
    <location>
        <begin position="22"/>
        <end position="188"/>
    </location>
</feature>
<evidence type="ECO:0000313" key="2">
    <source>
        <dbReference type="EMBL" id="WOK08651.1"/>
    </source>
</evidence>
<keyword evidence="1" id="KW-0732">Signal</keyword>
<evidence type="ECO:0000256" key="1">
    <source>
        <dbReference type="SAM" id="SignalP"/>
    </source>
</evidence>
<dbReference type="RefSeq" id="WP_317491286.1">
    <property type="nucleotide sequence ID" value="NZ_CP136051.1"/>
</dbReference>
<evidence type="ECO:0008006" key="4">
    <source>
        <dbReference type="Google" id="ProtNLM"/>
    </source>
</evidence>